<comment type="caution">
    <text evidence="4">The sequence shown here is derived from an EMBL/GenBank/DDBJ whole genome shotgun (WGS) entry which is preliminary data.</text>
</comment>
<dbReference type="GO" id="GO:0043386">
    <property type="term" value="P:mycotoxin biosynthetic process"/>
    <property type="evidence" value="ECO:0007669"/>
    <property type="project" value="InterPro"/>
</dbReference>
<feature type="transmembrane region" description="Helical" evidence="3">
    <location>
        <begin position="38"/>
        <end position="57"/>
    </location>
</feature>
<keyword evidence="3" id="KW-1133">Transmembrane helix</keyword>
<dbReference type="VEuPathDB" id="FungiDB:BTJ68_07161"/>
<keyword evidence="3" id="KW-0812">Transmembrane</keyword>
<evidence type="ECO:0000256" key="3">
    <source>
        <dbReference type="SAM" id="Phobius"/>
    </source>
</evidence>
<evidence type="ECO:0000256" key="2">
    <source>
        <dbReference type="ARBA" id="ARBA00035112"/>
    </source>
</evidence>
<dbReference type="PANTHER" id="PTHR33365:SF4">
    <property type="entry name" value="CYCLOCHLOROTINE BIOSYNTHESIS PROTEIN O"/>
    <property type="match status" value="1"/>
</dbReference>
<evidence type="ECO:0000256" key="1">
    <source>
        <dbReference type="ARBA" id="ARBA00004685"/>
    </source>
</evidence>
<dbReference type="Pfam" id="PF11807">
    <property type="entry name" value="UstYa"/>
    <property type="match status" value="1"/>
</dbReference>
<evidence type="ECO:0000313" key="5">
    <source>
        <dbReference type="Proteomes" id="UP000194280"/>
    </source>
</evidence>
<keyword evidence="5" id="KW-1185">Reference proteome</keyword>
<dbReference type="InParanoid" id="A0A1Z5TEE4"/>
<evidence type="ECO:0008006" key="6">
    <source>
        <dbReference type="Google" id="ProtNLM"/>
    </source>
</evidence>
<reference evidence="4 5" key="1">
    <citation type="submission" date="2017-01" db="EMBL/GenBank/DDBJ databases">
        <title>The recent genome duplication of the halophilic yeast Hortaea werneckii: insights from long-read sequencing.</title>
        <authorList>
            <person name="Sinha S."/>
            <person name="Flibotte S."/>
            <person name="Neira M."/>
            <person name="Lenassi M."/>
            <person name="Gostincar C."/>
            <person name="Stajich J.E."/>
            <person name="Nislow C.E."/>
        </authorList>
    </citation>
    <scope>NUCLEOTIDE SEQUENCE [LARGE SCALE GENOMIC DNA]</scope>
    <source>
        <strain evidence="4 5">EXF-2000</strain>
    </source>
</reference>
<proteinExistence type="inferred from homology"/>
<accession>A0A1Z5TEE4</accession>
<dbReference type="EMBL" id="MUNK01000060">
    <property type="protein sequence ID" value="OTA34350.1"/>
    <property type="molecule type" value="Genomic_DNA"/>
</dbReference>
<comment type="pathway">
    <text evidence="1">Mycotoxin biosynthesis.</text>
</comment>
<gene>
    <name evidence="4" type="ORF">BTJ68_07161</name>
</gene>
<name>A0A1Z5TEE4_HORWE</name>
<dbReference type="OrthoDB" id="3687641at2759"/>
<dbReference type="STRING" id="1157616.A0A1Z5TEE4"/>
<keyword evidence="3" id="KW-0472">Membrane</keyword>
<protein>
    <recommendedName>
        <fullName evidence="6">Tat pathway signal sequence</fullName>
    </recommendedName>
</protein>
<dbReference type="Proteomes" id="UP000194280">
    <property type="component" value="Unassembled WGS sequence"/>
</dbReference>
<dbReference type="InterPro" id="IPR021765">
    <property type="entry name" value="UstYa-like"/>
</dbReference>
<organism evidence="4 5">
    <name type="scientific">Hortaea werneckii EXF-2000</name>
    <dbReference type="NCBI Taxonomy" id="1157616"/>
    <lineage>
        <taxon>Eukaryota</taxon>
        <taxon>Fungi</taxon>
        <taxon>Dikarya</taxon>
        <taxon>Ascomycota</taxon>
        <taxon>Pezizomycotina</taxon>
        <taxon>Dothideomycetes</taxon>
        <taxon>Dothideomycetidae</taxon>
        <taxon>Mycosphaerellales</taxon>
        <taxon>Teratosphaeriaceae</taxon>
        <taxon>Hortaea</taxon>
    </lineage>
</organism>
<dbReference type="AlphaFoldDB" id="A0A1Z5TEE4"/>
<comment type="similarity">
    <text evidence="2">Belongs to the ustYa family.</text>
</comment>
<evidence type="ECO:0000313" key="4">
    <source>
        <dbReference type="EMBL" id="OTA34350.1"/>
    </source>
</evidence>
<sequence>MSSYHPLYEDKTATVGEEELFTDESYQKRHRNISRFRWWLLVATNIVFALLCVLLYVDNFELRRGSSYSNGFDTDLEPVKRVLATKKLAFTGGLETLDNGTIYRVQEPGQVQYVGRPAKQIDEAWERLLRGLEIVLDGPEAETVKGKTFEEPDNKGWRLSMDMYHSLHCVNVVRRAIDFDHYQGDGLPSDTYRIHVDHCVDYLRQVVQCQGDVTPLAYHWNAELQTGFPAFGATHTCRNFEMIDEWALARTMYLGPEYRGGHQH</sequence>
<dbReference type="PANTHER" id="PTHR33365">
    <property type="entry name" value="YALI0B05434P"/>
    <property type="match status" value="1"/>
</dbReference>